<comment type="function">
    <text evidence="9">Phosphorylates Ins(1,3,4,5,6)P5 at position 2 to form Ins(1,2,3,4,5,6)P6 (InsP6 or phytate).</text>
</comment>
<dbReference type="GO" id="GO:0005634">
    <property type="term" value="C:nucleus"/>
    <property type="evidence" value="ECO:0007669"/>
    <property type="project" value="TreeGrafter"/>
</dbReference>
<dbReference type="EMBL" id="KQ030551">
    <property type="protein sequence ID" value="KJZ72173.1"/>
    <property type="molecule type" value="Genomic_DNA"/>
</dbReference>
<dbReference type="PANTHER" id="PTHR14456">
    <property type="entry name" value="INOSITOL POLYPHOSPHATE KINASE 1"/>
    <property type="match status" value="1"/>
</dbReference>
<evidence type="ECO:0000256" key="10">
    <source>
        <dbReference type="SAM" id="MobiDB-lite"/>
    </source>
</evidence>
<dbReference type="PANTHER" id="PTHR14456:SF2">
    <property type="entry name" value="INOSITOL-PENTAKISPHOSPHATE 2-KINASE"/>
    <property type="match status" value="1"/>
</dbReference>
<feature type="compositionally biased region" description="Polar residues" evidence="10">
    <location>
        <begin position="36"/>
        <end position="45"/>
    </location>
</feature>
<evidence type="ECO:0000256" key="4">
    <source>
        <dbReference type="ARBA" id="ARBA00014846"/>
    </source>
</evidence>
<comment type="domain">
    <text evidence="9">The EXKPK motif is conserved in inositol-pentakisphosphate 2-kinases of both family 1 and 2.</text>
</comment>
<evidence type="ECO:0000256" key="1">
    <source>
        <dbReference type="ARBA" id="ARBA00003979"/>
    </source>
</evidence>
<evidence type="ECO:0000256" key="6">
    <source>
        <dbReference type="ARBA" id="ARBA00022741"/>
    </source>
</evidence>
<evidence type="ECO:0000313" key="11">
    <source>
        <dbReference type="EMBL" id="KJZ72173.1"/>
    </source>
</evidence>
<keyword evidence="6 9" id="KW-0547">Nucleotide-binding</keyword>
<evidence type="ECO:0000256" key="7">
    <source>
        <dbReference type="ARBA" id="ARBA00022777"/>
    </source>
</evidence>
<organism evidence="11 12">
    <name type="scientific">Hirsutella minnesotensis 3608</name>
    <dbReference type="NCBI Taxonomy" id="1043627"/>
    <lineage>
        <taxon>Eukaryota</taxon>
        <taxon>Fungi</taxon>
        <taxon>Dikarya</taxon>
        <taxon>Ascomycota</taxon>
        <taxon>Pezizomycotina</taxon>
        <taxon>Sordariomycetes</taxon>
        <taxon>Hypocreomycetidae</taxon>
        <taxon>Hypocreales</taxon>
        <taxon>Ophiocordycipitaceae</taxon>
        <taxon>Hirsutella</taxon>
    </lineage>
</organism>
<evidence type="ECO:0000313" key="12">
    <source>
        <dbReference type="Proteomes" id="UP000054481"/>
    </source>
</evidence>
<dbReference type="GO" id="GO:0032958">
    <property type="term" value="P:inositol phosphate biosynthetic process"/>
    <property type="evidence" value="ECO:0007669"/>
    <property type="project" value="TreeGrafter"/>
</dbReference>
<dbReference type="InterPro" id="IPR009286">
    <property type="entry name" value="Ins_P5_2-kin"/>
</dbReference>
<comment type="catalytic activity">
    <reaction evidence="9">
        <text>1D-myo-inositol 1,3,4,5,6-pentakisphosphate + ATP = 1D-myo-inositol hexakisphosphate + ADP + H(+)</text>
        <dbReference type="Rhea" id="RHEA:20313"/>
        <dbReference type="ChEBI" id="CHEBI:15378"/>
        <dbReference type="ChEBI" id="CHEBI:30616"/>
        <dbReference type="ChEBI" id="CHEBI:57733"/>
        <dbReference type="ChEBI" id="CHEBI:58130"/>
        <dbReference type="ChEBI" id="CHEBI:456216"/>
        <dbReference type="EC" id="2.7.1.158"/>
    </reaction>
</comment>
<reference evidence="11 12" key="1">
    <citation type="journal article" date="2014" name="Genome Biol. Evol.">
        <title>Comparative genomics and transcriptomics analyses reveal divergent lifestyle features of nematode endoparasitic fungus Hirsutella minnesotensis.</title>
        <authorList>
            <person name="Lai Y."/>
            <person name="Liu K."/>
            <person name="Zhang X."/>
            <person name="Zhang X."/>
            <person name="Li K."/>
            <person name="Wang N."/>
            <person name="Shu C."/>
            <person name="Wu Y."/>
            <person name="Wang C."/>
            <person name="Bushley K.E."/>
            <person name="Xiang M."/>
            <person name="Liu X."/>
        </authorList>
    </citation>
    <scope>NUCLEOTIDE SEQUENCE [LARGE SCALE GENOMIC DNA]</scope>
    <source>
        <strain evidence="11 12">3608</strain>
    </source>
</reference>
<protein>
    <recommendedName>
        <fullName evidence="4 9">Inositol-pentakisphosphate 2-kinase</fullName>
        <ecNumber evidence="3 9">2.7.1.158</ecNumber>
    </recommendedName>
</protein>
<comment type="similarity">
    <text evidence="2">Belongs to the IPK1 type 1 family.</text>
</comment>
<dbReference type="OrthoDB" id="272370at2759"/>
<keyword evidence="7 9" id="KW-0418">Kinase</keyword>
<dbReference type="AlphaFoldDB" id="A0A0F7ZSY5"/>
<evidence type="ECO:0000256" key="2">
    <source>
        <dbReference type="ARBA" id="ARBA00008305"/>
    </source>
</evidence>
<comment type="function">
    <text evidence="1">Has kinase activity and phosphorylates inositol-1,3,4,5,6-pentakisphosphate (Ins(1,3,4,5,6)P5) to produce 1,2,3,4,5,6-hexakisphosphate (InsP6), also known as phytate.</text>
</comment>
<proteinExistence type="inferred from homology"/>
<sequence length="486" mass="54345">MASHAVLPKRGTRDPASTQGDSTHDGCVDDDGYDPGQSSTSNQCSLAGDCDQDDSWMTQKDMALLKALSSNGGPVPGGPRNSHVQLPRLRRLSRAARPVKFIGEGAANAVFEIEDSGADSDLKGLLLRVSKVPSRNSPPTFKYVLQQKFYQASIKPILGEYAVHQELVILRSSGLVDKLNMLLQNIDSTRKEKFRGSFIGRSDWGFLVEDMRPQDPKEYVLIEFKPKWLSQSPSAPKTAIRCRQCAMELRNFVKDSSKDRMPPDQKPCPLTLLNKGIPAAASSPFRIAPQLAKEPNSDHFRKALESIANHPALHELKAQQELHDKLGPLFAKPSESFVLAMTLRDCTCFAQIHRLRQSIKIRMGDFDRKDPQVKFERWRLAEEELVDGGFYTAEWIRCNGSFYRSPTLCLLEHSVQSRNRQPHFLDLQVKGKQMEKLPNGNSTKSTAAKPMLADHDDVVVLQERLKPFKIKGSDPEMALHGNSGFN</sequence>
<dbReference type="GO" id="GO:0035299">
    <property type="term" value="F:inositol-1,3,4,5,6-pentakisphosphate 2-kinase activity"/>
    <property type="evidence" value="ECO:0007669"/>
    <property type="project" value="UniProtKB-EC"/>
</dbReference>
<keyword evidence="5 9" id="KW-0808">Transferase</keyword>
<dbReference type="GO" id="GO:0005524">
    <property type="term" value="F:ATP binding"/>
    <property type="evidence" value="ECO:0007669"/>
    <property type="project" value="UniProtKB-KW"/>
</dbReference>
<name>A0A0F7ZSY5_9HYPO</name>
<evidence type="ECO:0000256" key="9">
    <source>
        <dbReference type="RuleBase" id="RU364126"/>
    </source>
</evidence>
<gene>
    <name evidence="11" type="ORF">HIM_08438</name>
</gene>
<dbReference type="EC" id="2.7.1.158" evidence="3 9"/>
<evidence type="ECO:0000256" key="3">
    <source>
        <dbReference type="ARBA" id="ARBA00012023"/>
    </source>
</evidence>
<dbReference type="Proteomes" id="UP000054481">
    <property type="component" value="Unassembled WGS sequence"/>
</dbReference>
<evidence type="ECO:0000256" key="5">
    <source>
        <dbReference type="ARBA" id="ARBA00022679"/>
    </source>
</evidence>
<feature type="region of interest" description="Disordered" evidence="10">
    <location>
        <begin position="1"/>
        <end position="46"/>
    </location>
</feature>
<dbReference type="Pfam" id="PF06090">
    <property type="entry name" value="Ins_P5_2-kin"/>
    <property type="match status" value="2"/>
</dbReference>
<evidence type="ECO:0000256" key="8">
    <source>
        <dbReference type="ARBA" id="ARBA00022840"/>
    </source>
</evidence>
<keyword evidence="12" id="KW-1185">Reference proteome</keyword>
<keyword evidence="8 9" id="KW-0067">ATP-binding</keyword>
<accession>A0A0F7ZSY5</accession>